<name>A0A1Y2BMI5_9TREE</name>
<keyword evidence="4" id="KW-1185">Reference proteome</keyword>
<dbReference type="InterPro" id="IPR000994">
    <property type="entry name" value="Pept_M24"/>
</dbReference>
<keyword evidence="1" id="KW-0732">Signal</keyword>
<dbReference type="Pfam" id="PF00557">
    <property type="entry name" value="Peptidase_M24"/>
    <property type="match status" value="1"/>
</dbReference>
<protein>
    <recommendedName>
        <fullName evidence="2">Peptidase M24 domain-containing protein</fullName>
    </recommendedName>
</protein>
<dbReference type="AlphaFoldDB" id="A0A1Y2BMI5"/>
<evidence type="ECO:0000259" key="2">
    <source>
        <dbReference type="Pfam" id="PF00557"/>
    </source>
</evidence>
<evidence type="ECO:0000313" key="4">
    <source>
        <dbReference type="Proteomes" id="UP000193986"/>
    </source>
</evidence>
<dbReference type="STRING" id="71784.A0A1Y2BMI5"/>
<gene>
    <name evidence="3" type="ORF">BCR39DRAFT_513004</name>
</gene>
<feature type="chain" id="PRO_5013028184" description="Peptidase M24 domain-containing protein" evidence="1">
    <location>
        <begin position="19"/>
        <end position="451"/>
    </location>
</feature>
<evidence type="ECO:0000256" key="1">
    <source>
        <dbReference type="SAM" id="SignalP"/>
    </source>
</evidence>
<dbReference type="OrthoDB" id="3632757at2759"/>
<dbReference type="EMBL" id="MCFC01000001">
    <property type="protein sequence ID" value="ORY35910.1"/>
    <property type="molecule type" value="Genomic_DNA"/>
</dbReference>
<proteinExistence type="predicted"/>
<dbReference type="InterPro" id="IPR036005">
    <property type="entry name" value="Creatinase/aminopeptidase-like"/>
</dbReference>
<evidence type="ECO:0000313" key="3">
    <source>
        <dbReference type="EMBL" id="ORY35910.1"/>
    </source>
</evidence>
<dbReference type="Proteomes" id="UP000193986">
    <property type="component" value="Unassembled WGS sequence"/>
</dbReference>
<dbReference type="Gene3D" id="3.90.230.10">
    <property type="entry name" value="Creatinase/methionine aminopeptidase superfamily"/>
    <property type="match status" value="1"/>
</dbReference>
<comment type="caution">
    <text evidence="3">The sequence shown here is derived from an EMBL/GenBank/DDBJ whole genome shotgun (WGS) entry which is preliminary data.</text>
</comment>
<dbReference type="SUPFAM" id="SSF55920">
    <property type="entry name" value="Creatinase/aminopeptidase"/>
    <property type="match status" value="1"/>
</dbReference>
<feature type="domain" description="Peptidase M24" evidence="2">
    <location>
        <begin position="205"/>
        <end position="402"/>
    </location>
</feature>
<accession>A0A1Y2BMI5</accession>
<reference evidence="3 4" key="1">
    <citation type="submission" date="2016-07" db="EMBL/GenBank/DDBJ databases">
        <title>Pervasive Adenine N6-methylation of Active Genes in Fungi.</title>
        <authorList>
            <consortium name="DOE Joint Genome Institute"/>
            <person name="Mondo S.J."/>
            <person name="Dannebaum R.O."/>
            <person name="Kuo R.C."/>
            <person name="Labutti K."/>
            <person name="Haridas S."/>
            <person name="Kuo A."/>
            <person name="Salamov A."/>
            <person name="Ahrendt S.R."/>
            <person name="Lipzen A."/>
            <person name="Sullivan W."/>
            <person name="Andreopoulos W.B."/>
            <person name="Clum A."/>
            <person name="Lindquist E."/>
            <person name="Daum C."/>
            <person name="Ramamoorthy G.K."/>
            <person name="Gryganskyi A."/>
            <person name="Culley D."/>
            <person name="Magnuson J.K."/>
            <person name="James T.Y."/>
            <person name="O'Malley M.A."/>
            <person name="Stajich J.E."/>
            <person name="Spatafora J.W."/>
            <person name="Visel A."/>
            <person name="Grigoriev I.V."/>
        </authorList>
    </citation>
    <scope>NUCLEOTIDE SEQUENCE [LARGE SCALE GENOMIC DNA]</scope>
    <source>
        <strain evidence="3 4">68-887.2</strain>
    </source>
</reference>
<organism evidence="3 4">
    <name type="scientific">Naematelia encephala</name>
    <dbReference type="NCBI Taxonomy" id="71784"/>
    <lineage>
        <taxon>Eukaryota</taxon>
        <taxon>Fungi</taxon>
        <taxon>Dikarya</taxon>
        <taxon>Basidiomycota</taxon>
        <taxon>Agaricomycotina</taxon>
        <taxon>Tremellomycetes</taxon>
        <taxon>Tremellales</taxon>
        <taxon>Naemateliaceae</taxon>
        <taxon>Naematelia</taxon>
    </lineage>
</organism>
<feature type="signal peptide" evidence="1">
    <location>
        <begin position="1"/>
        <end position="18"/>
    </location>
</feature>
<sequence>MRFSLLILALTSLLGVLAKQPTAHYRDLPTLRKQDELEKAWVQKRYELIPSILKKYGYDAWILSMREYAEDTAFRALVSSTTTFSARRRTLFMFHTDPSVPSPFHYVELKEELWEALNETLHKVDPKKIAVNIDEDMAFSDGLHTGEGRLLLSKLGPYADRVSSERGIGVETVAARVGGEEQLSMYKLMMENVWAMVQEGFSERAVEVGKTTAEDLEWWFRDVMRWRFGTGTWFPPTVNIYRSPAEPSAEEDPYMRPGDLLHVDIGITAMGMNTDTQHLGYILRHNETSPPASLIKGLHDANKLQDFVRKQMVPGRTGDEVFAKVSADMEKAGLKGRIYSHPIGDYGHSAGAIIGMANNQGPISGGGQNKVLENYWTSVELAGVTYIPEWGIEQAFELEEDVYWDEKTKTFEWVFGQQTEIHLVKPKYSHKKHSWLTLAAGKLGWEVVKWQ</sequence>
<dbReference type="InParanoid" id="A0A1Y2BMI5"/>